<evidence type="ECO:0000313" key="3">
    <source>
        <dbReference type="EMBL" id="RLN04974.1"/>
    </source>
</evidence>
<feature type="region of interest" description="Disordered" evidence="1">
    <location>
        <begin position="70"/>
        <end position="92"/>
    </location>
</feature>
<keyword evidence="2" id="KW-0472">Membrane</keyword>
<comment type="caution">
    <text evidence="3">The sequence shown here is derived from an EMBL/GenBank/DDBJ whole genome shotgun (WGS) entry which is preliminary data.</text>
</comment>
<evidence type="ECO:0000256" key="2">
    <source>
        <dbReference type="SAM" id="Phobius"/>
    </source>
</evidence>
<evidence type="ECO:0000256" key="1">
    <source>
        <dbReference type="SAM" id="MobiDB-lite"/>
    </source>
</evidence>
<dbReference type="EMBL" id="PQIB02000008">
    <property type="protein sequence ID" value="RLN04974.1"/>
    <property type="molecule type" value="Genomic_DNA"/>
</dbReference>
<evidence type="ECO:0000313" key="4">
    <source>
        <dbReference type="Proteomes" id="UP000275267"/>
    </source>
</evidence>
<keyword evidence="4" id="KW-1185">Reference proteome</keyword>
<dbReference type="Proteomes" id="UP000275267">
    <property type="component" value="Unassembled WGS sequence"/>
</dbReference>
<organism evidence="3 4">
    <name type="scientific">Panicum miliaceum</name>
    <name type="common">Proso millet</name>
    <name type="synonym">Broomcorn millet</name>
    <dbReference type="NCBI Taxonomy" id="4540"/>
    <lineage>
        <taxon>Eukaryota</taxon>
        <taxon>Viridiplantae</taxon>
        <taxon>Streptophyta</taxon>
        <taxon>Embryophyta</taxon>
        <taxon>Tracheophyta</taxon>
        <taxon>Spermatophyta</taxon>
        <taxon>Magnoliopsida</taxon>
        <taxon>Liliopsida</taxon>
        <taxon>Poales</taxon>
        <taxon>Poaceae</taxon>
        <taxon>PACMAD clade</taxon>
        <taxon>Panicoideae</taxon>
        <taxon>Panicodae</taxon>
        <taxon>Paniceae</taxon>
        <taxon>Panicinae</taxon>
        <taxon>Panicum</taxon>
        <taxon>Panicum sect. Panicum</taxon>
    </lineage>
</organism>
<sequence>MSANPDPFPTNSISFAPLFFVALHAAQFHRFLLRFLLPHSSSRTAAAVRLLTAGKSESIPVAVLRLLADGSRQTSDGRPVPHPPVPRWTTVH</sequence>
<reference evidence="4" key="1">
    <citation type="journal article" date="2019" name="Nat. Commun.">
        <title>The genome of broomcorn millet.</title>
        <authorList>
            <person name="Zou C."/>
            <person name="Miki D."/>
            <person name="Li D."/>
            <person name="Tang Q."/>
            <person name="Xiao L."/>
            <person name="Rajput S."/>
            <person name="Deng P."/>
            <person name="Jia W."/>
            <person name="Huang R."/>
            <person name="Zhang M."/>
            <person name="Sun Y."/>
            <person name="Hu J."/>
            <person name="Fu X."/>
            <person name="Schnable P.S."/>
            <person name="Li F."/>
            <person name="Zhang H."/>
            <person name="Feng B."/>
            <person name="Zhu X."/>
            <person name="Liu R."/>
            <person name="Schnable J.C."/>
            <person name="Zhu J.-K."/>
            <person name="Zhang H."/>
        </authorList>
    </citation>
    <scope>NUCLEOTIDE SEQUENCE [LARGE SCALE GENOMIC DNA]</scope>
</reference>
<keyword evidence="2" id="KW-1133">Transmembrane helix</keyword>
<dbReference type="AlphaFoldDB" id="A0A3L6RKA8"/>
<protein>
    <submittedName>
        <fullName evidence="3">Uncharacterized protein</fullName>
    </submittedName>
</protein>
<name>A0A3L6RKA8_PANMI</name>
<accession>A0A3L6RKA8</accession>
<feature type="transmembrane region" description="Helical" evidence="2">
    <location>
        <begin position="12"/>
        <end position="33"/>
    </location>
</feature>
<proteinExistence type="predicted"/>
<keyword evidence="2" id="KW-0812">Transmembrane</keyword>
<gene>
    <name evidence="3" type="ORF">C2845_PM13G18760</name>
</gene>